<dbReference type="PROSITE" id="PS50850">
    <property type="entry name" value="MFS"/>
    <property type="match status" value="1"/>
</dbReference>
<evidence type="ECO:0000256" key="2">
    <source>
        <dbReference type="ARBA" id="ARBA00008335"/>
    </source>
</evidence>
<dbReference type="GO" id="GO:0022857">
    <property type="term" value="F:transmembrane transporter activity"/>
    <property type="evidence" value="ECO:0007669"/>
    <property type="project" value="InterPro"/>
</dbReference>
<feature type="transmembrane region" description="Helical" evidence="8">
    <location>
        <begin position="133"/>
        <end position="154"/>
    </location>
</feature>
<dbReference type="PANTHER" id="PTHR23514">
    <property type="entry name" value="BYPASS OF STOP CODON PROTEIN 6"/>
    <property type="match status" value="1"/>
</dbReference>
<evidence type="ECO:0000256" key="1">
    <source>
        <dbReference type="ARBA" id="ARBA00004127"/>
    </source>
</evidence>
<feature type="transmembrane region" description="Helical" evidence="8">
    <location>
        <begin position="348"/>
        <end position="373"/>
    </location>
</feature>
<dbReference type="InterPro" id="IPR036259">
    <property type="entry name" value="MFS_trans_sf"/>
</dbReference>
<dbReference type="eggNOG" id="ENOG502QQA7">
    <property type="taxonomic scope" value="Eukaryota"/>
</dbReference>
<evidence type="ECO:0000256" key="5">
    <source>
        <dbReference type="ARBA" id="ARBA00022989"/>
    </source>
</evidence>
<dbReference type="EMBL" id="AMWN01000011">
    <property type="protein sequence ID" value="EXJ78447.1"/>
    <property type="molecule type" value="Genomic_DNA"/>
</dbReference>
<dbReference type="Gene3D" id="1.20.1250.20">
    <property type="entry name" value="MFS general substrate transporter like domains"/>
    <property type="match status" value="2"/>
</dbReference>
<evidence type="ECO:0000313" key="11">
    <source>
        <dbReference type="Proteomes" id="UP000019484"/>
    </source>
</evidence>
<dbReference type="GO" id="GO:0012505">
    <property type="term" value="C:endomembrane system"/>
    <property type="evidence" value="ECO:0007669"/>
    <property type="project" value="UniProtKB-SubCell"/>
</dbReference>
<evidence type="ECO:0000256" key="7">
    <source>
        <dbReference type="SAM" id="MobiDB-lite"/>
    </source>
</evidence>
<feature type="transmembrane region" description="Helical" evidence="8">
    <location>
        <begin position="182"/>
        <end position="202"/>
    </location>
</feature>
<protein>
    <recommendedName>
        <fullName evidence="9">Major facilitator superfamily (MFS) profile domain-containing protein</fullName>
    </recommendedName>
</protein>
<feature type="transmembrane region" description="Helical" evidence="8">
    <location>
        <begin position="322"/>
        <end position="342"/>
    </location>
</feature>
<dbReference type="InterPro" id="IPR020846">
    <property type="entry name" value="MFS_dom"/>
</dbReference>
<feature type="transmembrane region" description="Helical" evidence="8">
    <location>
        <begin position="214"/>
        <end position="232"/>
    </location>
</feature>
<feature type="domain" description="Major facilitator superfamily (MFS) profile" evidence="9">
    <location>
        <begin position="58"/>
        <end position="439"/>
    </location>
</feature>
<feature type="transmembrane region" description="Helical" evidence="8">
    <location>
        <begin position="260"/>
        <end position="283"/>
    </location>
</feature>
<evidence type="ECO:0000313" key="10">
    <source>
        <dbReference type="EMBL" id="EXJ78447.1"/>
    </source>
</evidence>
<dbReference type="Proteomes" id="UP000019484">
    <property type="component" value="Unassembled WGS sequence"/>
</dbReference>
<name>W9XDA1_9EURO</name>
<dbReference type="PANTHER" id="PTHR23514:SF3">
    <property type="entry name" value="BYPASS OF STOP CODON PROTEIN 6"/>
    <property type="match status" value="1"/>
</dbReference>
<dbReference type="FunFam" id="1.20.1250.20:FF:000286">
    <property type="entry name" value="MFS efflux transporter"/>
    <property type="match status" value="1"/>
</dbReference>
<keyword evidence="6 8" id="KW-0472">Membrane</keyword>
<keyword evidence="11" id="KW-1185">Reference proteome</keyword>
<dbReference type="RefSeq" id="XP_007727895.1">
    <property type="nucleotide sequence ID" value="XM_007729705.1"/>
</dbReference>
<organism evidence="10 11">
    <name type="scientific">Capronia coronata CBS 617.96</name>
    <dbReference type="NCBI Taxonomy" id="1182541"/>
    <lineage>
        <taxon>Eukaryota</taxon>
        <taxon>Fungi</taxon>
        <taxon>Dikarya</taxon>
        <taxon>Ascomycota</taxon>
        <taxon>Pezizomycotina</taxon>
        <taxon>Eurotiomycetes</taxon>
        <taxon>Chaetothyriomycetidae</taxon>
        <taxon>Chaetothyriales</taxon>
        <taxon>Herpotrichiellaceae</taxon>
        <taxon>Capronia</taxon>
    </lineage>
</organism>
<keyword evidence="3" id="KW-0813">Transport</keyword>
<dbReference type="Pfam" id="PF07690">
    <property type="entry name" value="MFS_1"/>
    <property type="match status" value="1"/>
</dbReference>
<comment type="subcellular location">
    <subcellularLocation>
        <location evidence="1">Endomembrane system</location>
        <topology evidence="1">Multi-pass membrane protein</topology>
    </subcellularLocation>
</comment>
<feature type="region of interest" description="Disordered" evidence="7">
    <location>
        <begin position="1"/>
        <end position="21"/>
    </location>
</feature>
<comment type="caution">
    <text evidence="10">The sequence shown here is derived from an EMBL/GenBank/DDBJ whole genome shotgun (WGS) entry which is preliminary data.</text>
</comment>
<evidence type="ECO:0000256" key="4">
    <source>
        <dbReference type="ARBA" id="ARBA00022692"/>
    </source>
</evidence>
<proteinExistence type="inferred from homology"/>
<keyword evidence="5 8" id="KW-1133">Transmembrane helix</keyword>
<keyword evidence="4 8" id="KW-0812">Transmembrane</keyword>
<dbReference type="HOGENOM" id="CLU_021993_0_0_1"/>
<evidence type="ECO:0000256" key="8">
    <source>
        <dbReference type="SAM" id="Phobius"/>
    </source>
</evidence>
<dbReference type="GO" id="GO:0016020">
    <property type="term" value="C:membrane"/>
    <property type="evidence" value="ECO:0007669"/>
    <property type="project" value="TreeGrafter"/>
</dbReference>
<dbReference type="InterPro" id="IPR051788">
    <property type="entry name" value="MFS_Transporter"/>
</dbReference>
<feature type="transmembrane region" description="Helical" evidence="8">
    <location>
        <begin position="60"/>
        <end position="80"/>
    </location>
</feature>
<evidence type="ECO:0000256" key="6">
    <source>
        <dbReference type="ARBA" id="ARBA00023136"/>
    </source>
</evidence>
<feature type="transmembrane region" description="Helical" evidence="8">
    <location>
        <begin position="385"/>
        <end position="404"/>
    </location>
</feature>
<dbReference type="STRING" id="1182541.W9XDA1"/>
<evidence type="ECO:0000259" key="9">
    <source>
        <dbReference type="PROSITE" id="PS50850"/>
    </source>
</evidence>
<feature type="transmembrane region" description="Helical" evidence="8">
    <location>
        <begin position="92"/>
        <end position="112"/>
    </location>
</feature>
<sequence length="457" mass="49380">MVFSWLRRTTEHPDETEQQPLLPQDGCLQETSERSLCLASSPELKHEALHHPAFTVLKQLAVMLNFFICGVIVTGIGVLLPEIGAFYGLKDGTTALIFPTAVTGYVCSTVVVELIHGRLGRRGIAFLSPAIRLVAMSLLATGSSFHVTLAGYFLGSFGIGLSDAGFCAWATSVPYASIVQGFMHGSFSVGSILGPQVANLMLKKGFKWFEFYRMTGLLLVIELVVLGIAFRLDDADHYSANHDDSDEVEPHSHNALTHRATWICGAFCFFYVGLEGCFTDWIAVYMRRARHTDPTTSSLATSMFWIGMSTGRFTLGPLSQYIGVRMAVAGYLLALMVLQVLFRLLTNVTASLLLVAGSGLFCGPIFPSAILLLSLKLPSRAQVGAVAAVGALGQVGAGIAPFAVGQMADSLGIKHLLTMILGLSALALLVWAVFARLPKATSELRRQSLEERKRMSV</sequence>
<reference evidence="10 11" key="1">
    <citation type="submission" date="2013-03" db="EMBL/GenBank/DDBJ databases">
        <title>The Genome Sequence of Capronia coronata CBS 617.96.</title>
        <authorList>
            <consortium name="The Broad Institute Genomics Platform"/>
            <person name="Cuomo C."/>
            <person name="de Hoog S."/>
            <person name="Gorbushina A."/>
            <person name="Walker B."/>
            <person name="Young S.K."/>
            <person name="Zeng Q."/>
            <person name="Gargeya S."/>
            <person name="Fitzgerald M."/>
            <person name="Haas B."/>
            <person name="Abouelleil A."/>
            <person name="Allen A.W."/>
            <person name="Alvarado L."/>
            <person name="Arachchi H.M."/>
            <person name="Berlin A.M."/>
            <person name="Chapman S.B."/>
            <person name="Gainer-Dewar J."/>
            <person name="Goldberg J."/>
            <person name="Griggs A."/>
            <person name="Gujja S."/>
            <person name="Hansen M."/>
            <person name="Howarth C."/>
            <person name="Imamovic A."/>
            <person name="Ireland A."/>
            <person name="Larimer J."/>
            <person name="McCowan C."/>
            <person name="Murphy C."/>
            <person name="Pearson M."/>
            <person name="Poon T.W."/>
            <person name="Priest M."/>
            <person name="Roberts A."/>
            <person name="Saif S."/>
            <person name="Shea T."/>
            <person name="Sisk P."/>
            <person name="Sykes S."/>
            <person name="Wortman J."/>
            <person name="Nusbaum C."/>
            <person name="Birren B."/>
        </authorList>
    </citation>
    <scope>NUCLEOTIDE SEQUENCE [LARGE SCALE GENOMIC DNA]</scope>
    <source>
        <strain evidence="10 11">CBS 617.96</strain>
    </source>
</reference>
<dbReference type="GeneID" id="19163694"/>
<gene>
    <name evidence="10" type="ORF">A1O1_08847</name>
</gene>
<comment type="similarity">
    <text evidence="2">Belongs to the major facilitator superfamily.</text>
</comment>
<feature type="transmembrane region" description="Helical" evidence="8">
    <location>
        <begin position="416"/>
        <end position="437"/>
    </location>
</feature>
<dbReference type="AlphaFoldDB" id="W9XDA1"/>
<accession>W9XDA1</accession>
<dbReference type="InterPro" id="IPR011701">
    <property type="entry name" value="MFS"/>
</dbReference>
<dbReference type="OrthoDB" id="413079at2759"/>
<evidence type="ECO:0000256" key="3">
    <source>
        <dbReference type="ARBA" id="ARBA00022448"/>
    </source>
</evidence>
<dbReference type="SUPFAM" id="SSF103473">
    <property type="entry name" value="MFS general substrate transporter"/>
    <property type="match status" value="1"/>
</dbReference>